<evidence type="ECO:0000256" key="1">
    <source>
        <dbReference type="ARBA" id="ARBA00007527"/>
    </source>
</evidence>
<evidence type="ECO:0000256" key="3">
    <source>
        <dbReference type="ARBA" id="ARBA00022801"/>
    </source>
</evidence>
<dbReference type="GO" id="GO:0047837">
    <property type="term" value="F:D-xylose 1-dehydrogenase (NADP+) activity"/>
    <property type="evidence" value="ECO:0007669"/>
    <property type="project" value="UniProtKB-EC"/>
</dbReference>
<keyword evidence="3" id="KW-0378">Hydrolase</keyword>
<dbReference type="EMBL" id="JARKHS020036177">
    <property type="protein sequence ID" value="KAK8756527.1"/>
    <property type="molecule type" value="Genomic_DNA"/>
</dbReference>
<feature type="domain" description="GFO/IDH/MocA-like oxidoreductase" evidence="5">
    <location>
        <begin position="252"/>
        <end position="367"/>
    </location>
</feature>
<dbReference type="AlphaFoldDB" id="A0AAQ4D237"/>
<comment type="caution">
    <text evidence="6">The sequence shown here is derived from an EMBL/GenBank/DDBJ whole genome shotgun (WGS) entry which is preliminary data.</text>
</comment>
<protein>
    <recommendedName>
        <fullName evidence="5">GFO/IDH/MocA-like oxidoreductase domain-containing protein</fullName>
    </recommendedName>
</protein>
<reference evidence="6 7" key="1">
    <citation type="journal article" date="2023" name="Arcadia Sci">
        <title>De novo assembly of a long-read Amblyomma americanum tick genome.</title>
        <authorList>
            <person name="Chou S."/>
            <person name="Poskanzer K.E."/>
            <person name="Rollins M."/>
            <person name="Thuy-Boun P.S."/>
        </authorList>
    </citation>
    <scope>NUCLEOTIDE SEQUENCE [LARGE SCALE GENOMIC DNA]</scope>
    <source>
        <strain evidence="6">F_SG_1</strain>
        <tissue evidence="6">Salivary glands</tissue>
    </source>
</reference>
<sequence length="418" mass="46536">MEYANVYAKGSPQSLLDRHPQMGLLFKDSFIRGRGQDLLVRNITSAGSRRFFSVAKRATFEQDIYAAVLTGLVRDDLVVQSWRNGAGEKLAANCSRSYTVTHADLVKLSLPERRSITFKTEEDHSKWAVAVDRQVFCIASMNRMVVAVAGRDWENAKRFGELHRIARVYATYEELSRDPDVVSDNGKDVAYVGSLHPDHYPTMKLLLEHGKHVLCEKPLTMNRRDTEDICQLAKEKKLFLMEALWSRFLPSYKHVEEAIKTGAIGDVRYVHSTFGYPMGSLSRVFRKDCGGSVLLTLGSYTANLVLQAFGGERPVKISAYGELAPEGVDQADAVVMEFSGGRLATFALSGVVKLPGRGEIVGTKGTITLHDPFHAPTCVEAPSGKFEMQLPPTTVAHNFPNTAAMRYEAEEVRRCLRE</sequence>
<dbReference type="InterPro" id="IPR050984">
    <property type="entry name" value="Gfo/Idh/MocA_domain"/>
</dbReference>
<keyword evidence="4" id="KW-0560">Oxidoreductase</keyword>
<dbReference type="InterPro" id="IPR055170">
    <property type="entry name" value="GFO_IDH_MocA-like_dom"/>
</dbReference>
<evidence type="ECO:0000313" key="7">
    <source>
        <dbReference type="Proteomes" id="UP001321473"/>
    </source>
</evidence>
<dbReference type="PANTHER" id="PTHR22604:SF105">
    <property type="entry name" value="TRANS-1,2-DIHYDROBENZENE-1,2-DIOL DEHYDROGENASE"/>
    <property type="match status" value="1"/>
</dbReference>
<dbReference type="Pfam" id="PF03265">
    <property type="entry name" value="DNase_II"/>
    <property type="match status" value="1"/>
</dbReference>
<evidence type="ECO:0000259" key="5">
    <source>
        <dbReference type="Pfam" id="PF22725"/>
    </source>
</evidence>
<evidence type="ECO:0000256" key="2">
    <source>
        <dbReference type="ARBA" id="ARBA00010928"/>
    </source>
</evidence>
<gene>
    <name evidence="6" type="ORF">V5799_000771</name>
</gene>
<dbReference type="InterPro" id="IPR036291">
    <property type="entry name" value="NAD(P)-bd_dom_sf"/>
</dbReference>
<dbReference type="SUPFAM" id="SSF51735">
    <property type="entry name" value="NAD(P)-binding Rossmann-fold domains"/>
    <property type="match status" value="1"/>
</dbReference>
<dbReference type="Pfam" id="PF22725">
    <property type="entry name" value="GFO_IDH_MocA_C3"/>
    <property type="match status" value="1"/>
</dbReference>
<dbReference type="GO" id="GO:0047115">
    <property type="term" value="F:trans-1,2-dihydrobenzene-1,2-diol dehydrogenase activity"/>
    <property type="evidence" value="ECO:0007669"/>
    <property type="project" value="UniProtKB-EC"/>
</dbReference>
<evidence type="ECO:0000313" key="6">
    <source>
        <dbReference type="EMBL" id="KAK8756527.1"/>
    </source>
</evidence>
<dbReference type="SUPFAM" id="SSF55347">
    <property type="entry name" value="Glyceraldehyde-3-phosphate dehydrogenase-like, C-terminal domain"/>
    <property type="match status" value="1"/>
</dbReference>
<name>A0AAQ4D237_AMBAM</name>
<dbReference type="InterPro" id="IPR004947">
    <property type="entry name" value="DNase_II"/>
</dbReference>
<comment type="similarity">
    <text evidence="1">Belongs to the DNase II family.</text>
</comment>
<proteinExistence type="inferred from homology"/>
<evidence type="ECO:0000256" key="4">
    <source>
        <dbReference type="ARBA" id="ARBA00023002"/>
    </source>
</evidence>
<comment type="similarity">
    <text evidence="2">Belongs to the Gfo/Idh/MocA family.</text>
</comment>
<dbReference type="Proteomes" id="UP001321473">
    <property type="component" value="Unassembled WGS sequence"/>
</dbReference>
<dbReference type="Gene3D" id="3.40.50.720">
    <property type="entry name" value="NAD(P)-binding Rossmann-like Domain"/>
    <property type="match status" value="1"/>
</dbReference>
<dbReference type="Gene3D" id="3.30.360.10">
    <property type="entry name" value="Dihydrodipicolinate Reductase, domain 2"/>
    <property type="match status" value="1"/>
</dbReference>
<dbReference type="PANTHER" id="PTHR22604">
    <property type="entry name" value="OXIDOREDUCTASES"/>
    <property type="match status" value="1"/>
</dbReference>
<organism evidence="6 7">
    <name type="scientific">Amblyomma americanum</name>
    <name type="common">Lone star tick</name>
    <dbReference type="NCBI Taxonomy" id="6943"/>
    <lineage>
        <taxon>Eukaryota</taxon>
        <taxon>Metazoa</taxon>
        <taxon>Ecdysozoa</taxon>
        <taxon>Arthropoda</taxon>
        <taxon>Chelicerata</taxon>
        <taxon>Arachnida</taxon>
        <taxon>Acari</taxon>
        <taxon>Parasitiformes</taxon>
        <taxon>Ixodida</taxon>
        <taxon>Ixodoidea</taxon>
        <taxon>Ixodidae</taxon>
        <taxon>Amblyomminae</taxon>
        <taxon>Amblyomma</taxon>
    </lineage>
</organism>
<accession>A0AAQ4D237</accession>
<dbReference type="GO" id="GO:0004531">
    <property type="term" value="F:deoxyribonuclease II activity"/>
    <property type="evidence" value="ECO:0007669"/>
    <property type="project" value="InterPro"/>
</dbReference>
<dbReference type="GO" id="GO:0000166">
    <property type="term" value="F:nucleotide binding"/>
    <property type="evidence" value="ECO:0007669"/>
    <property type="project" value="InterPro"/>
</dbReference>
<feature type="non-terminal residue" evidence="6">
    <location>
        <position position="418"/>
    </location>
</feature>
<keyword evidence="7" id="KW-1185">Reference proteome</keyword>